<dbReference type="GO" id="GO:0005737">
    <property type="term" value="C:cytoplasm"/>
    <property type="evidence" value="ECO:0007669"/>
    <property type="project" value="TreeGrafter"/>
</dbReference>
<reference evidence="7" key="1">
    <citation type="journal article" date="2019" name="bioRxiv">
        <title>The Genome of the Zebra Mussel, Dreissena polymorpha: A Resource for Invasive Species Research.</title>
        <authorList>
            <person name="McCartney M.A."/>
            <person name="Auch B."/>
            <person name="Kono T."/>
            <person name="Mallez S."/>
            <person name="Zhang Y."/>
            <person name="Obille A."/>
            <person name="Becker A."/>
            <person name="Abrahante J.E."/>
            <person name="Garbe J."/>
            <person name="Badalamenti J.P."/>
            <person name="Herman A."/>
            <person name="Mangelson H."/>
            <person name="Liachko I."/>
            <person name="Sullivan S."/>
            <person name="Sone E.D."/>
            <person name="Koren S."/>
            <person name="Silverstein K.A.T."/>
            <person name="Beckman K.B."/>
            <person name="Gohl D.M."/>
        </authorList>
    </citation>
    <scope>NUCLEOTIDE SEQUENCE</scope>
    <source>
        <strain evidence="7">Duluth1</strain>
        <tissue evidence="7">Whole animal</tissue>
    </source>
</reference>
<dbReference type="GO" id="GO:0033387">
    <property type="term" value="P:putrescine biosynthetic process from arginine, via ornithine"/>
    <property type="evidence" value="ECO:0007669"/>
    <property type="project" value="TreeGrafter"/>
</dbReference>
<dbReference type="SUPFAM" id="SSF50621">
    <property type="entry name" value="Alanine racemase C-terminal domain-like"/>
    <property type="match status" value="1"/>
</dbReference>
<dbReference type="InterPro" id="IPR022644">
    <property type="entry name" value="De-COase2_N"/>
</dbReference>
<evidence type="ECO:0000313" key="7">
    <source>
        <dbReference type="EMBL" id="KAH3705377.1"/>
    </source>
</evidence>
<dbReference type="GO" id="GO:0004586">
    <property type="term" value="F:ornithine decarboxylase activity"/>
    <property type="evidence" value="ECO:0007669"/>
    <property type="project" value="TreeGrafter"/>
</dbReference>
<dbReference type="Pfam" id="PF00278">
    <property type="entry name" value="Orn_DAP_Arg_deC"/>
    <property type="match status" value="1"/>
</dbReference>
<organism evidence="7 8">
    <name type="scientific">Dreissena polymorpha</name>
    <name type="common">Zebra mussel</name>
    <name type="synonym">Mytilus polymorpha</name>
    <dbReference type="NCBI Taxonomy" id="45954"/>
    <lineage>
        <taxon>Eukaryota</taxon>
        <taxon>Metazoa</taxon>
        <taxon>Spiralia</taxon>
        <taxon>Lophotrochozoa</taxon>
        <taxon>Mollusca</taxon>
        <taxon>Bivalvia</taxon>
        <taxon>Autobranchia</taxon>
        <taxon>Heteroconchia</taxon>
        <taxon>Euheterodonta</taxon>
        <taxon>Imparidentia</taxon>
        <taxon>Neoheterodontei</taxon>
        <taxon>Myida</taxon>
        <taxon>Dreissenoidea</taxon>
        <taxon>Dreissenidae</taxon>
        <taxon>Dreissena</taxon>
    </lineage>
</organism>
<sequence>MSKDSFLAMCYRKYQYFRFDSSRAGTVFAKKATDLPDEEFFIMKHRELSSAEPCLIKPAGLSENRSGVKPAKAIHLLRGAKSLELDVICVSFHVGGGCLEPESFAATIKEARMVRPGTRPRVQHDDARHRWRLSIAQVALEKYFPAEEGIEFIAEPGTYMVASGFTLAVNIISKRIEQRGEHCNDGELTDQPNMSDNPVVMSYISDGVYGSFSTLRYDHTAEYVNVDDMTFESSVWGPTCDGNDCILKKVQLPMLEVDDWFYFENMGVYFCDADVCCYTWKGFMPHPPFSRAVSNDWINNRVVTLREDIEWYTTNCFNFGNK</sequence>
<dbReference type="EMBL" id="JAIWYP010000015">
    <property type="protein sequence ID" value="KAH3705377.1"/>
    <property type="molecule type" value="Genomic_DNA"/>
</dbReference>
<dbReference type="Proteomes" id="UP000828390">
    <property type="component" value="Unassembled WGS sequence"/>
</dbReference>
<evidence type="ECO:0000313" key="8">
    <source>
        <dbReference type="Proteomes" id="UP000828390"/>
    </source>
</evidence>
<dbReference type="InterPro" id="IPR022643">
    <property type="entry name" value="De-COase2_C"/>
</dbReference>
<comment type="caution">
    <text evidence="7">The sequence shown here is derived from an EMBL/GenBank/DDBJ whole genome shotgun (WGS) entry which is preliminary data.</text>
</comment>
<dbReference type="PRINTS" id="PR01182">
    <property type="entry name" value="ORNDCRBXLASE"/>
</dbReference>
<dbReference type="SUPFAM" id="SSF51419">
    <property type="entry name" value="PLP-binding barrel"/>
    <property type="match status" value="1"/>
</dbReference>
<keyword evidence="8" id="KW-1185">Reference proteome</keyword>
<evidence type="ECO:0000256" key="3">
    <source>
        <dbReference type="ARBA" id="ARBA00022898"/>
    </source>
</evidence>
<gene>
    <name evidence="7" type="ORF">DPMN_080447</name>
</gene>
<evidence type="ECO:0000259" key="5">
    <source>
        <dbReference type="Pfam" id="PF00278"/>
    </source>
</evidence>
<evidence type="ECO:0000259" key="6">
    <source>
        <dbReference type="Pfam" id="PF02784"/>
    </source>
</evidence>
<accession>A0A9D4BTV1</accession>
<protein>
    <recommendedName>
        <fullName evidence="9">Ornithine decarboxylase</fullName>
    </recommendedName>
</protein>
<dbReference type="InterPro" id="IPR002433">
    <property type="entry name" value="Orn_de-COase"/>
</dbReference>
<dbReference type="PANTHER" id="PTHR11482">
    <property type="entry name" value="ARGININE/DIAMINOPIMELATE/ORNITHINE DECARBOXYLASE"/>
    <property type="match status" value="1"/>
</dbReference>
<feature type="domain" description="Orn/DAP/Arg decarboxylase 2 N-terminal" evidence="6">
    <location>
        <begin position="51"/>
        <end position="114"/>
    </location>
</feature>
<reference evidence="7" key="2">
    <citation type="submission" date="2020-11" db="EMBL/GenBank/DDBJ databases">
        <authorList>
            <person name="McCartney M.A."/>
            <person name="Auch B."/>
            <person name="Kono T."/>
            <person name="Mallez S."/>
            <person name="Becker A."/>
            <person name="Gohl D.M."/>
            <person name="Silverstein K.A.T."/>
            <person name="Koren S."/>
            <person name="Bechman K.B."/>
            <person name="Herman A."/>
            <person name="Abrahante J.E."/>
            <person name="Garbe J."/>
        </authorList>
    </citation>
    <scope>NUCLEOTIDE SEQUENCE</scope>
    <source>
        <strain evidence="7">Duluth1</strain>
        <tissue evidence="7">Whole animal</tissue>
    </source>
</reference>
<evidence type="ECO:0000256" key="1">
    <source>
        <dbReference type="ARBA" id="ARBA00001933"/>
    </source>
</evidence>
<dbReference type="AlphaFoldDB" id="A0A9D4BTV1"/>
<name>A0A9D4BTV1_DREPO</name>
<dbReference type="Pfam" id="PF02784">
    <property type="entry name" value="Orn_Arg_deC_N"/>
    <property type="match status" value="1"/>
</dbReference>
<feature type="domain" description="Orn/DAP/Arg decarboxylase 2 C-terminal" evidence="5">
    <location>
        <begin position="163"/>
        <end position="267"/>
    </location>
</feature>
<dbReference type="PANTHER" id="PTHR11482:SF6">
    <property type="entry name" value="ORNITHINE DECARBOXYLASE 1-RELATED"/>
    <property type="match status" value="1"/>
</dbReference>
<proteinExistence type="inferred from homology"/>
<evidence type="ECO:0000256" key="2">
    <source>
        <dbReference type="ARBA" id="ARBA00008872"/>
    </source>
</evidence>
<evidence type="ECO:0000256" key="4">
    <source>
        <dbReference type="ARBA" id="ARBA00023239"/>
    </source>
</evidence>
<evidence type="ECO:0008006" key="9">
    <source>
        <dbReference type="Google" id="ProtNLM"/>
    </source>
</evidence>
<comment type="similarity">
    <text evidence="2">Belongs to the Orn/Lys/Arg decarboxylase class-II family.</text>
</comment>
<keyword evidence="3" id="KW-0663">Pyridoxal phosphate</keyword>
<keyword evidence="4" id="KW-0456">Lyase</keyword>
<comment type="cofactor">
    <cofactor evidence="1">
        <name>pyridoxal 5'-phosphate</name>
        <dbReference type="ChEBI" id="CHEBI:597326"/>
    </cofactor>
</comment>
<dbReference type="Gene3D" id="3.20.20.10">
    <property type="entry name" value="Alanine racemase"/>
    <property type="match status" value="1"/>
</dbReference>
<dbReference type="InterPro" id="IPR029066">
    <property type="entry name" value="PLP-binding_barrel"/>
</dbReference>
<dbReference type="Gene3D" id="2.40.37.10">
    <property type="entry name" value="Lyase, Ornithine Decarboxylase, Chain A, domain 1"/>
    <property type="match status" value="1"/>
</dbReference>
<dbReference type="InterPro" id="IPR009006">
    <property type="entry name" value="Ala_racemase/Decarboxylase_C"/>
</dbReference>